<dbReference type="EMBL" id="BAABIE010000021">
    <property type="protein sequence ID" value="GAA4758140.1"/>
    <property type="molecule type" value="Genomic_DNA"/>
</dbReference>
<keyword evidence="3" id="KW-0175">Coiled coil</keyword>
<gene>
    <name evidence="5" type="ORF">GCM10023217_33130</name>
</gene>
<keyword evidence="4" id="KW-0233">DNA recombination</keyword>
<dbReference type="PANTHER" id="PTHR30563">
    <property type="entry name" value="DNA RECOMBINATION PROTEIN RMUC"/>
    <property type="match status" value="1"/>
</dbReference>
<evidence type="ECO:0000256" key="2">
    <source>
        <dbReference type="ARBA" id="ARBA00009840"/>
    </source>
</evidence>
<evidence type="ECO:0000256" key="1">
    <source>
        <dbReference type="ARBA" id="ARBA00003416"/>
    </source>
</evidence>
<comment type="caution">
    <text evidence="5">The sequence shown here is derived from an EMBL/GenBank/DDBJ whole genome shotgun (WGS) entry which is preliminary data.</text>
</comment>
<evidence type="ECO:0000313" key="6">
    <source>
        <dbReference type="Proteomes" id="UP001500822"/>
    </source>
</evidence>
<accession>A0ABP8ZJ33</accession>
<evidence type="ECO:0000256" key="3">
    <source>
        <dbReference type="ARBA" id="ARBA00023054"/>
    </source>
</evidence>
<comment type="function">
    <text evidence="1">Involved in DNA recombination.</text>
</comment>
<evidence type="ECO:0000256" key="4">
    <source>
        <dbReference type="ARBA" id="ARBA00023172"/>
    </source>
</evidence>
<comment type="similarity">
    <text evidence="2">Belongs to the RmuC family.</text>
</comment>
<proteinExistence type="inferred from homology"/>
<dbReference type="RefSeq" id="WP_345314342.1">
    <property type="nucleotide sequence ID" value="NZ_BAABIE010000021.1"/>
</dbReference>
<dbReference type="Pfam" id="PF02646">
    <property type="entry name" value="RmuC"/>
    <property type="match status" value="1"/>
</dbReference>
<sequence length="365" mass="39177">MTASLAITGLVCLIVGVVAGWFAHHLTAGTVGAATLEATREQSAVLGDEVNDIVEPLRHTLTQLSEELRRTENNRIHAYAGLTEQVRGMAQTSVRLQEQTSRLAGALHAPQIRGRWGEVQLERIVELSGMSRHCDFTTQQTVNGDDRRLRPDLVVHLAGGRTIVVDAKAPLSAYLEATAGAPGPVDEATLLTRHAQAVRSHVTALSAKSYWAAQQSSPEFVVLFLPGDGVLEAATRADPTLLDYSFARNVVLATPSTLIALLRTVALGWRQHALAEDAATIHTLGRQLYQRLDGVLGHLEKTGSALRRAVESYNSAIGAIDSRLSVTARRLSELEALGDVGGAPSPPRERLPAVDVAVRTATRDT</sequence>
<keyword evidence="6" id="KW-1185">Reference proteome</keyword>
<dbReference type="InterPro" id="IPR003798">
    <property type="entry name" value="DNA_recombination_RmuC"/>
</dbReference>
<evidence type="ECO:0000313" key="5">
    <source>
        <dbReference type="EMBL" id="GAA4758140.1"/>
    </source>
</evidence>
<protein>
    <recommendedName>
        <fullName evidence="7">DNA recombination protein RmuC</fullName>
    </recommendedName>
</protein>
<evidence type="ECO:0008006" key="7">
    <source>
        <dbReference type="Google" id="ProtNLM"/>
    </source>
</evidence>
<organism evidence="5 6">
    <name type="scientific">Gordonia alkaliphila</name>
    <dbReference type="NCBI Taxonomy" id="1053547"/>
    <lineage>
        <taxon>Bacteria</taxon>
        <taxon>Bacillati</taxon>
        <taxon>Actinomycetota</taxon>
        <taxon>Actinomycetes</taxon>
        <taxon>Mycobacteriales</taxon>
        <taxon>Gordoniaceae</taxon>
        <taxon>Gordonia</taxon>
    </lineage>
</organism>
<dbReference type="PANTHER" id="PTHR30563:SF0">
    <property type="entry name" value="DNA RECOMBINATION PROTEIN RMUC"/>
    <property type="match status" value="1"/>
</dbReference>
<reference evidence="6" key="1">
    <citation type="journal article" date="2019" name="Int. J. Syst. Evol. Microbiol.">
        <title>The Global Catalogue of Microorganisms (GCM) 10K type strain sequencing project: providing services to taxonomists for standard genome sequencing and annotation.</title>
        <authorList>
            <consortium name="The Broad Institute Genomics Platform"/>
            <consortium name="The Broad Institute Genome Sequencing Center for Infectious Disease"/>
            <person name="Wu L."/>
            <person name="Ma J."/>
        </authorList>
    </citation>
    <scope>NUCLEOTIDE SEQUENCE [LARGE SCALE GENOMIC DNA]</scope>
    <source>
        <strain evidence="6">JCM 18077</strain>
    </source>
</reference>
<dbReference type="Proteomes" id="UP001500822">
    <property type="component" value="Unassembled WGS sequence"/>
</dbReference>
<name>A0ABP8ZJ33_9ACTN</name>